<evidence type="ECO:0000313" key="2">
    <source>
        <dbReference type="Proteomes" id="UP001054837"/>
    </source>
</evidence>
<evidence type="ECO:0000313" key="1">
    <source>
        <dbReference type="EMBL" id="GIY31693.1"/>
    </source>
</evidence>
<organism evidence="1 2">
    <name type="scientific">Caerostris darwini</name>
    <dbReference type="NCBI Taxonomy" id="1538125"/>
    <lineage>
        <taxon>Eukaryota</taxon>
        <taxon>Metazoa</taxon>
        <taxon>Ecdysozoa</taxon>
        <taxon>Arthropoda</taxon>
        <taxon>Chelicerata</taxon>
        <taxon>Arachnida</taxon>
        <taxon>Araneae</taxon>
        <taxon>Araneomorphae</taxon>
        <taxon>Entelegynae</taxon>
        <taxon>Araneoidea</taxon>
        <taxon>Araneidae</taxon>
        <taxon>Caerostris</taxon>
    </lineage>
</organism>
<sequence length="132" mass="14953">MSCQIGTVPCRFCYPITPKSTHKNCDCAYTTPATHVPKTCYSHGSPIGHHTIRSSCCHGSPTYKWPQEGFPDPDLGSPTCNETCRDVRVQPFDWWLPHCRNVKPADRMDFRIVHVCDCYNPPGKILHCARFS</sequence>
<dbReference type="AlphaFoldDB" id="A0AAV4SBL6"/>
<proteinExistence type="predicted"/>
<reference evidence="1 2" key="1">
    <citation type="submission" date="2021-06" db="EMBL/GenBank/DDBJ databases">
        <title>Caerostris darwini draft genome.</title>
        <authorList>
            <person name="Kono N."/>
            <person name="Arakawa K."/>
        </authorList>
    </citation>
    <scope>NUCLEOTIDE SEQUENCE [LARGE SCALE GENOMIC DNA]</scope>
</reference>
<accession>A0AAV4SBL6</accession>
<dbReference type="Proteomes" id="UP001054837">
    <property type="component" value="Unassembled WGS sequence"/>
</dbReference>
<keyword evidence="2" id="KW-1185">Reference proteome</keyword>
<gene>
    <name evidence="1" type="primary">AVEN_61721_1</name>
    <name evidence="1" type="ORF">CDAR_557141</name>
</gene>
<comment type="caution">
    <text evidence="1">The sequence shown here is derived from an EMBL/GenBank/DDBJ whole genome shotgun (WGS) entry which is preliminary data.</text>
</comment>
<name>A0AAV4SBL6_9ARAC</name>
<protein>
    <submittedName>
        <fullName evidence="1">Uncharacterized protein</fullName>
    </submittedName>
</protein>
<dbReference type="EMBL" id="BPLQ01007711">
    <property type="protein sequence ID" value="GIY31693.1"/>
    <property type="molecule type" value="Genomic_DNA"/>
</dbReference>